<sequence length="1061" mass="119155">MNKYLAPWELEENEIKQISDQDLRDLVNELFLAEAHDAEMDSTKIVVNAQIKAADGGCDGKTPSSNGSCDYIPPEETCWQLKSGTSGEPSNLKGEVLKKIPEQTLKDGGAYVVIASQSSDSEAEKERRLKVLKDEAANAGIPIDKIRVYGAEVLARWCNKFLPVALKFRNIKPTFITLENFLRAPRFQGEYYETDNLKNQHKDFGERVGAFKSDAFHTHIFGHLGVGKTRFCLESCRQSWWKTNTVFFESCNLNDIGLLLNGIMHREGTKAVIIVDECGQKDIKKLHELAEKCCQNIHLVTIGTQMPSSDIREEIMTLEISPLDDAGLEKYLIKQNPGIPREHVSIIQKFSGGYIKLARVFATSLSKNPSIKSVAELYSSQDILGVMAPLLSEIKEYIPALHVFSLFSGLGVTEPRESEIQKAAKCFGFEDASAILKSTNEVDHLFGIVPTAGHVRYISPDPLATYIAIDALNTHPGILENLIDVFKEDRGALQALLDRIEILALNPNATKTIKKILADFLVLSDFNNPTKARVWKQLNVADPVNAATNLEMVLSSASLDERRAIAGNARRDLVWGLESLVREKESFHPAIKALAHLAIAENETWANNATGNFTAHYQILLGGTSVPYLERLEIFDEIVALGSDYRVLIVKALAVIAQRQFVGHWDGGRRATFGNEDWQPKTRGEEAACILAAFKYTNKLIDSGEEVIGIHLASTLSEIIATYYRTDLIDEVDTLVKRFVEKYPQQAEGVRKSIQQIIRGCRIRKEEKTPAYLRLVTIHKALSGDEFTERLRTFVGAWSIDVEDSDKTEVEKLAGEFLAEPTLIEKHYEWMVSGEANSVWGFAKHLGRLDVSEMLFEFLWSKKDDFSKKDVRLLAGYMDGRMTVLGSDWLIARLEELQPDNNRDATLIIQLVWRLLPDHRGAKYILDVLERSTLPSEAYGTLIYGRWALDIDIKDFKQIMAKLIVVPGLRPLAISLLGQRVSGEKDLIKDSDIHSFSLNLITDKDLITERHGSYVYDWESLTELFIASETAALINAIVEAHDNKVYWAFIGWKNTITMCRC</sequence>
<comment type="caution">
    <text evidence="1">The sequence shown here is derived from an EMBL/GenBank/DDBJ whole genome shotgun (WGS) entry which is preliminary data.</text>
</comment>
<protein>
    <submittedName>
        <fullName evidence="1">Uncharacterized protein</fullName>
    </submittedName>
</protein>
<dbReference type="Proteomes" id="UP000034846">
    <property type="component" value="Unassembled WGS sequence"/>
</dbReference>
<name>A0A0G1XFJ9_9BACT</name>
<dbReference type="InterPro" id="IPR027417">
    <property type="entry name" value="P-loop_NTPase"/>
</dbReference>
<dbReference type="SUPFAM" id="SSF52540">
    <property type="entry name" value="P-loop containing nucleoside triphosphate hydrolases"/>
    <property type="match status" value="1"/>
</dbReference>
<gene>
    <name evidence="1" type="ORF">UY72_C0035G0011</name>
</gene>
<organism evidence="1 2">
    <name type="scientific">Candidatus Uhrbacteria bacterium GW2011_GWD2_52_7</name>
    <dbReference type="NCBI Taxonomy" id="1618989"/>
    <lineage>
        <taxon>Bacteria</taxon>
        <taxon>Candidatus Uhriibacteriota</taxon>
    </lineage>
</organism>
<evidence type="ECO:0000313" key="1">
    <source>
        <dbReference type="EMBL" id="KKW29711.1"/>
    </source>
</evidence>
<accession>A0A0G1XFJ9</accession>
<reference evidence="1 2" key="1">
    <citation type="journal article" date="2015" name="Nature">
        <title>rRNA introns, odd ribosomes, and small enigmatic genomes across a large radiation of phyla.</title>
        <authorList>
            <person name="Brown C.T."/>
            <person name="Hug L.A."/>
            <person name="Thomas B.C."/>
            <person name="Sharon I."/>
            <person name="Castelle C.J."/>
            <person name="Singh A."/>
            <person name="Wilkins M.J."/>
            <person name="Williams K.H."/>
            <person name="Banfield J.F."/>
        </authorList>
    </citation>
    <scope>NUCLEOTIDE SEQUENCE [LARGE SCALE GENOMIC DNA]</scope>
</reference>
<dbReference type="EMBL" id="LCRD01000035">
    <property type="protein sequence ID" value="KKW29711.1"/>
    <property type="molecule type" value="Genomic_DNA"/>
</dbReference>
<evidence type="ECO:0000313" key="2">
    <source>
        <dbReference type="Proteomes" id="UP000034846"/>
    </source>
</evidence>
<proteinExistence type="predicted"/>
<dbReference type="AlphaFoldDB" id="A0A0G1XFJ9"/>